<sequence>MAKPMEPIGARLRATRDLTPDVRLFEIEPDYPSAKVTPGSHIDVLVPIDGRPQLRSYSLVGPGGDGLYRIAVKRVASGRGGSVGMWRLKAGEPLTIFEPRNSFELSYGRPDYLLLAGGIGITPIYTMALALKQTDANFRLLYAARSRSDLALADELARYIGERLQFFVNEEGQRIDIAGEIARLDPRGELYVCGPFGMLEAAKRVWREAGRPAAQLRYETFGNAGKFADAPFRIRIPRLGLEIDVPAHRSLLEALEDAGVDMIFGCRRGECGLCVLPILEASAEVDHRDVFFSGEERATNGKLCTCVSRAASGSLTIDTPDRTRTPRHSRDAPVV</sequence>
<dbReference type="PROSITE" id="PS00197">
    <property type="entry name" value="2FE2S_FER_1"/>
    <property type="match status" value="1"/>
</dbReference>
<evidence type="ECO:0000259" key="2">
    <source>
        <dbReference type="PROSITE" id="PS51085"/>
    </source>
</evidence>
<dbReference type="GO" id="GO:0016491">
    <property type="term" value="F:oxidoreductase activity"/>
    <property type="evidence" value="ECO:0007669"/>
    <property type="project" value="InterPro"/>
</dbReference>
<dbReference type="PROSITE" id="PS51085">
    <property type="entry name" value="2FE2S_FER_2"/>
    <property type="match status" value="1"/>
</dbReference>
<organism evidence="4 5">
    <name type="scientific">Bradyrhizobium forestalis</name>
    <dbReference type="NCBI Taxonomy" id="1419263"/>
    <lineage>
        <taxon>Bacteria</taxon>
        <taxon>Pseudomonadati</taxon>
        <taxon>Pseudomonadota</taxon>
        <taxon>Alphaproteobacteria</taxon>
        <taxon>Hyphomicrobiales</taxon>
        <taxon>Nitrobacteraceae</taxon>
        <taxon>Bradyrhizobium</taxon>
    </lineage>
</organism>
<dbReference type="InterPro" id="IPR017927">
    <property type="entry name" value="FAD-bd_FR_type"/>
</dbReference>
<dbReference type="Proteomes" id="UP000231194">
    <property type="component" value="Unassembled WGS sequence"/>
</dbReference>
<dbReference type="Pfam" id="PF00175">
    <property type="entry name" value="NAD_binding_1"/>
    <property type="match status" value="1"/>
</dbReference>
<dbReference type="AlphaFoldDB" id="A0A2M8R7L6"/>
<feature type="compositionally biased region" description="Basic and acidic residues" evidence="1">
    <location>
        <begin position="319"/>
        <end position="335"/>
    </location>
</feature>
<dbReference type="InterPro" id="IPR006058">
    <property type="entry name" value="2Fe2S_fd_BS"/>
</dbReference>
<accession>A0A2M8R7L6</accession>
<dbReference type="Gene3D" id="2.40.30.10">
    <property type="entry name" value="Translation factors"/>
    <property type="match status" value="1"/>
</dbReference>
<dbReference type="InterPro" id="IPR036010">
    <property type="entry name" value="2Fe-2S_ferredoxin-like_sf"/>
</dbReference>
<dbReference type="SUPFAM" id="SSF54292">
    <property type="entry name" value="2Fe-2S ferredoxin-like"/>
    <property type="match status" value="1"/>
</dbReference>
<evidence type="ECO:0000313" key="4">
    <source>
        <dbReference type="EMBL" id="PJG53779.1"/>
    </source>
</evidence>
<protein>
    <submittedName>
        <fullName evidence="4">Oxidoreductase</fullName>
    </submittedName>
</protein>
<evidence type="ECO:0000259" key="3">
    <source>
        <dbReference type="PROSITE" id="PS51384"/>
    </source>
</evidence>
<dbReference type="InterPro" id="IPR012675">
    <property type="entry name" value="Beta-grasp_dom_sf"/>
</dbReference>
<dbReference type="InterPro" id="IPR039261">
    <property type="entry name" value="FNR_nucleotide-bd"/>
</dbReference>
<dbReference type="InterPro" id="IPR017938">
    <property type="entry name" value="Riboflavin_synthase-like_b-brl"/>
</dbReference>
<evidence type="ECO:0000256" key="1">
    <source>
        <dbReference type="SAM" id="MobiDB-lite"/>
    </source>
</evidence>
<dbReference type="Gene3D" id="3.10.20.30">
    <property type="match status" value="1"/>
</dbReference>
<dbReference type="PANTHER" id="PTHR47354">
    <property type="entry name" value="NADH OXIDOREDUCTASE HCR"/>
    <property type="match status" value="1"/>
</dbReference>
<gene>
    <name evidence="4" type="ORF">CVM73_18815</name>
</gene>
<dbReference type="RefSeq" id="WP_100233394.1">
    <property type="nucleotide sequence ID" value="NZ_PGVG01000014.1"/>
</dbReference>
<dbReference type="SUPFAM" id="SSF63380">
    <property type="entry name" value="Riboflavin synthase domain-like"/>
    <property type="match status" value="1"/>
</dbReference>
<dbReference type="EMBL" id="PGVG01000014">
    <property type="protein sequence ID" value="PJG53779.1"/>
    <property type="molecule type" value="Genomic_DNA"/>
</dbReference>
<dbReference type="CDD" id="cd00207">
    <property type="entry name" value="fer2"/>
    <property type="match status" value="1"/>
</dbReference>
<proteinExistence type="predicted"/>
<dbReference type="InterPro" id="IPR001041">
    <property type="entry name" value="2Fe-2S_ferredoxin-type"/>
</dbReference>
<dbReference type="GO" id="GO:0051537">
    <property type="term" value="F:2 iron, 2 sulfur cluster binding"/>
    <property type="evidence" value="ECO:0007669"/>
    <property type="project" value="InterPro"/>
</dbReference>
<dbReference type="OrthoDB" id="9796486at2"/>
<dbReference type="CDD" id="cd06185">
    <property type="entry name" value="PDR_like"/>
    <property type="match status" value="1"/>
</dbReference>
<dbReference type="InterPro" id="IPR001433">
    <property type="entry name" value="OxRdtase_FAD/NAD-bd"/>
</dbReference>
<dbReference type="Gene3D" id="3.40.50.80">
    <property type="entry name" value="Nucleotide-binding domain of ferredoxin-NADP reductase (FNR) module"/>
    <property type="match status" value="1"/>
</dbReference>
<comment type="caution">
    <text evidence="4">The sequence shown here is derived from an EMBL/GenBank/DDBJ whole genome shotgun (WGS) entry which is preliminary data.</text>
</comment>
<feature type="domain" description="2Fe-2S ferredoxin-type" evidence="2">
    <location>
        <begin position="232"/>
        <end position="323"/>
    </location>
</feature>
<dbReference type="PROSITE" id="PS51384">
    <property type="entry name" value="FAD_FR"/>
    <property type="match status" value="1"/>
</dbReference>
<feature type="domain" description="FAD-binding FR-type" evidence="3">
    <location>
        <begin position="5"/>
        <end position="106"/>
    </location>
</feature>
<dbReference type="InterPro" id="IPR050415">
    <property type="entry name" value="MRET"/>
</dbReference>
<dbReference type="PRINTS" id="PR00409">
    <property type="entry name" value="PHDIOXRDTASE"/>
</dbReference>
<feature type="region of interest" description="Disordered" evidence="1">
    <location>
        <begin position="315"/>
        <end position="335"/>
    </location>
</feature>
<keyword evidence="5" id="KW-1185">Reference proteome</keyword>
<dbReference type="PANTHER" id="PTHR47354:SF2">
    <property type="entry name" value="BLR2392 PROTEIN"/>
    <property type="match status" value="1"/>
</dbReference>
<dbReference type="SUPFAM" id="SSF52343">
    <property type="entry name" value="Ferredoxin reductase-like, C-terminal NADP-linked domain"/>
    <property type="match status" value="1"/>
</dbReference>
<dbReference type="Pfam" id="PF00111">
    <property type="entry name" value="Fer2"/>
    <property type="match status" value="1"/>
</dbReference>
<name>A0A2M8R7L6_9BRAD</name>
<reference evidence="4 5" key="1">
    <citation type="submission" date="2017-11" db="EMBL/GenBank/DDBJ databases">
        <title>Bradyrhizobium forestalis sp. nov., an efficient nitrogen-fixing bacterium isolated from nodules of forest legume species in the Amazon.</title>
        <authorList>
            <person name="Costa E.M."/>
            <person name="Guimaraes A."/>
            <person name="Carvalho T.S."/>
            <person name="Rodrigues T.L."/>
            <person name="Ribeiro P.R.A."/>
            <person name="Lebbe L."/>
            <person name="Willems A."/>
            <person name="Moreira F.M.S."/>
        </authorList>
    </citation>
    <scope>NUCLEOTIDE SEQUENCE [LARGE SCALE GENOMIC DNA]</scope>
    <source>
        <strain evidence="4 5">INPA54B</strain>
    </source>
</reference>
<evidence type="ECO:0000313" key="5">
    <source>
        <dbReference type="Proteomes" id="UP000231194"/>
    </source>
</evidence>